<dbReference type="InterPro" id="IPR045798">
    <property type="entry name" value="TrbL_Firmicutes"/>
</dbReference>
<evidence type="ECO:0000256" key="1">
    <source>
        <dbReference type="SAM" id="Phobius"/>
    </source>
</evidence>
<keyword evidence="1" id="KW-0812">Transmembrane</keyword>
<accession>A0A2N5J7B6</accession>
<dbReference type="GO" id="GO:0030255">
    <property type="term" value="P:protein secretion by the type IV secretion system"/>
    <property type="evidence" value="ECO:0007669"/>
    <property type="project" value="InterPro"/>
</dbReference>
<name>A0A2N5J7B6_9BIFI</name>
<gene>
    <name evidence="2" type="ORF">Uis1B_2059</name>
</gene>
<evidence type="ECO:0008006" key="4">
    <source>
        <dbReference type="Google" id="ProtNLM"/>
    </source>
</evidence>
<dbReference type="EMBL" id="NMWU01000045">
    <property type="protein sequence ID" value="PLS30108.1"/>
    <property type="molecule type" value="Genomic_DNA"/>
</dbReference>
<dbReference type="OrthoDB" id="3260785at2"/>
<dbReference type="Proteomes" id="UP000235050">
    <property type="component" value="Unassembled WGS sequence"/>
</dbReference>
<feature type="transmembrane region" description="Helical" evidence="1">
    <location>
        <begin position="91"/>
        <end position="110"/>
    </location>
</feature>
<sequence>MSVDVITSAGLLNDMCVDMLDAVGQGVDDNMLGMIAKSPEAFNHTLAAAAQTVAADAARPVASVILSVVIMLRMAQIGLKADGDQRTALRMVAMAMVQSAIIIVFAQHAADILSALSSIGDWMMGRIRHAVPTGSAGRALGLGTRLKDEIGRAGTIDQAGMLVVLLPAWLVSRLATVVVTVVVYLRFIQIYLLTALAPIPFALLGEEHTRQWGIDYIRQFSAVVVQSVVLYLSLVFYRVLAVQSVDPNSYHAGDSLGSWIVSNYGGLLLASVLLITVVVTSNAAARKVLGA</sequence>
<dbReference type="RefSeq" id="WP_101618148.1">
    <property type="nucleotide sequence ID" value="NZ_NMWU01000045.1"/>
</dbReference>
<dbReference type="AlphaFoldDB" id="A0A2N5J7B6"/>
<feature type="transmembrane region" description="Helical" evidence="1">
    <location>
        <begin position="220"/>
        <end position="240"/>
    </location>
</feature>
<feature type="transmembrane region" description="Helical" evidence="1">
    <location>
        <begin position="174"/>
        <end position="199"/>
    </location>
</feature>
<dbReference type="Pfam" id="PF19478">
    <property type="entry name" value="TrbL_2"/>
    <property type="match status" value="1"/>
</dbReference>
<proteinExistence type="predicted"/>
<keyword evidence="1" id="KW-1133">Transmembrane helix</keyword>
<reference evidence="2 3" key="1">
    <citation type="submission" date="2017-07" db="EMBL/GenBank/DDBJ databases">
        <title>Bifidobacterium novel species.</title>
        <authorList>
            <person name="Lugli G.A."/>
            <person name="Milani C."/>
            <person name="Duranti S."/>
            <person name="Mangifesta M."/>
        </authorList>
    </citation>
    <scope>NUCLEOTIDE SEQUENCE [LARGE SCALE GENOMIC DNA]</scope>
    <source>
        <strain evidence="3">Uis1B</strain>
    </source>
</reference>
<evidence type="ECO:0000313" key="2">
    <source>
        <dbReference type="EMBL" id="PLS30108.1"/>
    </source>
</evidence>
<evidence type="ECO:0000313" key="3">
    <source>
        <dbReference type="Proteomes" id="UP000235050"/>
    </source>
</evidence>
<keyword evidence="1" id="KW-0472">Membrane</keyword>
<protein>
    <recommendedName>
        <fullName evidence="4">TrbL/VirB6 plasmid conjugal transfer protein</fullName>
    </recommendedName>
</protein>
<feature type="transmembrane region" description="Helical" evidence="1">
    <location>
        <begin position="260"/>
        <end position="285"/>
    </location>
</feature>
<keyword evidence="3" id="KW-1185">Reference proteome</keyword>
<organism evidence="2 3">
    <name type="scientific">Bifidobacterium margollesii</name>
    <dbReference type="NCBI Taxonomy" id="2020964"/>
    <lineage>
        <taxon>Bacteria</taxon>
        <taxon>Bacillati</taxon>
        <taxon>Actinomycetota</taxon>
        <taxon>Actinomycetes</taxon>
        <taxon>Bifidobacteriales</taxon>
        <taxon>Bifidobacteriaceae</taxon>
        <taxon>Bifidobacterium</taxon>
    </lineage>
</organism>
<comment type="caution">
    <text evidence="2">The sequence shown here is derived from an EMBL/GenBank/DDBJ whole genome shotgun (WGS) entry which is preliminary data.</text>
</comment>